<protein>
    <submittedName>
        <fullName evidence="1">Uncharacterized protein</fullName>
    </submittedName>
</protein>
<gene>
    <name evidence="1" type="primary">ORF80565</name>
</gene>
<dbReference type="EMBL" id="HACG01025098">
    <property type="protein sequence ID" value="CEK71963.1"/>
    <property type="molecule type" value="Transcribed_RNA"/>
</dbReference>
<dbReference type="AlphaFoldDB" id="A0A0B6ZTV2"/>
<accession>A0A0B6ZTV2</accession>
<organism evidence="1">
    <name type="scientific">Arion vulgaris</name>
    <dbReference type="NCBI Taxonomy" id="1028688"/>
    <lineage>
        <taxon>Eukaryota</taxon>
        <taxon>Metazoa</taxon>
        <taxon>Spiralia</taxon>
        <taxon>Lophotrochozoa</taxon>
        <taxon>Mollusca</taxon>
        <taxon>Gastropoda</taxon>
        <taxon>Heterobranchia</taxon>
        <taxon>Euthyneura</taxon>
        <taxon>Panpulmonata</taxon>
        <taxon>Eupulmonata</taxon>
        <taxon>Stylommatophora</taxon>
        <taxon>Helicina</taxon>
        <taxon>Arionoidea</taxon>
        <taxon>Arionidae</taxon>
        <taxon>Arion</taxon>
    </lineage>
</organism>
<reference evidence="1" key="1">
    <citation type="submission" date="2014-12" db="EMBL/GenBank/DDBJ databases">
        <title>Insight into the proteome of Arion vulgaris.</title>
        <authorList>
            <person name="Aradska J."/>
            <person name="Bulat T."/>
            <person name="Smidak R."/>
            <person name="Sarate P."/>
            <person name="Gangsoo J."/>
            <person name="Sialana F."/>
            <person name="Bilban M."/>
            <person name="Lubec G."/>
        </authorList>
    </citation>
    <scope>NUCLEOTIDE SEQUENCE</scope>
    <source>
        <tissue evidence="1">Skin</tissue>
    </source>
</reference>
<feature type="non-terminal residue" evidence="1">
    <location>
        <position position="1"/>
    </location>
</feature>
<proteinExistence type="predicted"/>
<evidence type="ECO:0000313" key="1">
    <source>
        <dbReference type="EMBL" id="CEK71963.1"/>
    </source>
</evidence>
<name>A0A0B6ZTV2_9EUPU</name>
<sequence>HVATKSIVSCSAAQSNSVYMGASLEKTGGSLNRMKFRNTALSVSVYTASS</sequence>